<dbReference type="EMBL" id="JARJCW010000010">
    <property type="protein sequence ID" value="KAJ7220075.1"/>
    <property type="molecule type" value="Genomic_DNA"/>
</dbReference>
<organism evidence="2 3">
    <name type="scientific">Mycena pura</name>
    <dbReference type="NCBI Taxonomy" id="153505"/>
    <lineage>
        <taxon>Eukaryota</taxon>
        <taxon>Fungi</taxon>
        <taxon>Dikarya</taxon>
        <taxon>Basidiomycota</taxon>
        <taxon>Agaricomycotina</taxon>
        <taxon>Agaricomycetes</taxon>
        <taxon>Agaricomycetidae</taxon>
        <taxon>Agaricales</taxon>
        <taxon>Marasmiineae</taxon>
        <taxon>Mycenaceae</taxon>
        <taxon>Mycena</taxon>
    </lineage>
</organism>
<sequence length="429" mass="46324">MTAPNLSTGTSMSGPTRHPATCTASVIECIMPLWAEIKKRNKIRSILLSKLIFDPRFVNYSDSELSDGDDRDMVCIITFNTQSLEGFLTSKGHLTRDGREFVKAAQTVMKFDSEEEGDTFMWYRCTPIKLLRSLLRSHQLDAPSVTKHTALWAAASLGVGSEKKRGCCVGANTPSSARREVSRSSENIVKGLSGRYLQSGHGAHGTGTNGTKRDSPELASHWDVRAQPESETEVVDPVRMVRVVRNVHSRRDRGEADSEMCRATCVGDNGTTGPWGAPLSGAAPSRTLSSARSPGTASSSSSPTASYGLRRRTAGSAARTRAAPISAPCAPPWCGRKARVMWTSPSAAMEVAAWLVRRRVCCYGYNVLILYGEDKRDADVGRTQSWLIGRHVACPCDCSGGGWECHSKQCALGCITNEGTTVASAVSED</sequence>
<feature type="compositionally biased region" description="Low complexity" evidence="1">
    <location>
        <begin position="289"/>
        <end position="306"/>
    </location>
</feature>
<evidence type="ECO:0000313" key="3">
    <source>
        <dbReference type="Proteomes" id="UP001219525"/>
    </source>
</evidence>
<evidence type="ECO:0000256" key="1">
    <source>
        <dbReference type="SAM" id="MobiDB-lite"/>
    </source>
</evidence>
<protein>
    <submittedName>
        <fullName evidence="2">Uncharacterized protein</fullName>
    </submittedName>
</protein>
<dbReference type="Proteomes" id="UP001219525">
    <property type="component" value="Unassembled WGS sequence"/>
</dbReference>
<comment type="caution">
    <text evidence="2">The sequence shown here is derived from an EMBL/GenBank/DDBJ whole genome shotgun (WGS) entry which is preliminary data.</text>
</comment>
<keyword evidence="3" id="KW-1185">Reference proteome</keyword>
<feature type="region of interest" description="Disordered" evidence="1">
    <location>
        <begin position="196"/>
        <end position="216"/>
    </location>
</feature>
<name>A0AAD6YH87_9AGAR</name>
<accession>A0AAD6YH87</accession>
<gene>
    <name evidence="2" type="ORF">GGX14DRAFT_389458</name>
</gene>
<evidence type="ECO:0000313" key="2">
    <source>
        <dbReference type="EMBL" id="KAJ7220075.1"/>
    </source>
</evidence>
<dbReference type="AlphaFoldDB" id="A0AAD6YH87"/>
<reference evidence="2" key="1">
    <citation type="submission" date="2023-03" db="EMBL/GenBank/DDBJ databases">
        <title>Massive genome expansion in bonnet fungi (Mycena s.s.) driven by repeated elements and novel gene families across ecological guilds.</title>
        <authorList>
            <consortium name="Lawrence Berkeley National Laboratory"/>
            <person name="Harder C.B."/>
            <person name="Miyauchi S."/>
            <person name="Viragh M."/>
            <person name="Kuo A."/>
            <person name="Thoen E."/>
            <person name="Andreopoulos B."/>
            <person name="Lu D."/>
            <person name="Skrede I."/>
            <person name="Drula E."/>
            <person name="Henrissat B."/>
            <person name="Morin E."/>
            <person name="Kohler A."/>
            <person name="Barry K."/>
            <person name="LaButti K."/>
            <person name="Morin E."/>
            <person name="Salamov A."/>
            <person name="Lipzen A."/>
            <person name="Mereny Z."/>
            <person name="Hegedus B."/>
            <person name="Baldrian P."/>
            <person name="Stursova M."/>
            <person name="Weitz H."/>
            <person name="Taylor A."/>
            <person name="Grigoriev I.V."/>
            <person name="Nagy L.G."/>
            <person name="Martin F."/>
            <person name="Kauserud H."/>
        </authorList>
    </citation>
    <scope>NUCLEOTIDE SEQUENCE</scope>
    <source>
        <strain evidence="2">9144</strain>
    </source>
</reference>
<feature type="region of interest" description="Disordered" evidence="1">
    <location>
        <begin position="272"/>
        <end position="321"/>
    </location>
</feature>
<proteinExistence type="predicted"/>